<protein>
    <recommendedName>
        <fullName evidence="2">Thymidine kinase</fullName>
    </recommendedName>
</protein>
<gene>
    <name evidence="1" type="ORF">METZ01_LOCUS285494</name>
</gene>
<organism evidence="1">
    <name type="scientific">marine metagenome</name>
    <dbReference type="NCBI Taxonomy" id="408172"/>
    <lineage>
        <taxon>unclassified sequences</taxon>
        <taxon>metagenomes</taxon>
        <taxon>ecological metagenomes</taxon>
    </lineage>
</organism>
<dbReference type="SUPFAM" id="SSF53335">
    <property type="entry name" value="S-adenosyl-L-methionine-dependent methyltransferases"/>
    <property type="match status" value="1"/>
</dbReference>
<accession>A0A382L7K6</accession>
<dbReference type="Gene3D" id="3.40.50.300">
    <property type="entry name" value="P-loop containing nucleotide triphosphate hydrolases"/>
    <property type="match status" value="1"/>
</dbReference>
<evidence type="ECO:0000313" key="1">
    <source>
        <dbReference type="EMBL" id="SVC32640.1"/>
    </source>
</evidence>
<reference evidence="1" key="1">
    <citation type="submission" date="2018-05" db="EMBL/GenBank/DDBJ databases">
        <authorList>
            <person name="Lanie J.A."/>
            <person name="Ng W.-L."/>
            <person name="Kazmierczak K.M."/>
            <person name="Andrzejewski T.M."/>
            <person name="Davidsen T.M."/>
            <person name="Wayne K.J."/>
            <person name="Tettelin H."/>
            <person name="Glass J.I."/>
            <person name="Rusch D."/>
            <person name="Podicherti R."/>
            <person name="Tsui H.-C.T."/>
            <person name="Winkler M.E."/>
        </authorList>
    </citation>
    <scope>NUCLEOTIDE SEQUENCE</scope>
</reference>
<evidence type="ECO:0008006" key="2">
    <source>
        <dbReference type="Google" id="ProtNLM"/>
    </source>
</evidence>
<dbReference type="InterPro" id="IPR027417">
    <property type="entry name" value="P-loop_NTPase"/>
</dbReference>
<dbReference type="AlphaFoldDB" id="A0A382L7K6"/>
<name>A0A382L7K6_9ZZZZ</name>
<proteinExistence type="predicted"/>
<dbReference type="EMBL" id="UINC01085259">
    <property type="protein sequence ID" value="SVC32640.1"/>
    <property type="molecule type" value="Genomic_DNA"/>
</dbReference>
<sequence length="312" mass="35644">MTLRVFTGMPGTGKSSALIQEMQDRSVAGKPVALFLSNEHEEFTRRPNVKPGGFMGCRVPGLSYKIDHVVNTDEALEILSRLTSGTLAVFDEAQFFRSDIVEAWALASKREVDVFVGSPSEHQLLRLKLLRLKKIEHEHVHLEVICECGERNSTRASYQHDNVYPIHLCEPCYENRMKQEIEQLLSDVRDAEPFAGENHTYQPFFDVPMEGWKLVREDSAARFSIVRNAVERSRNIRQLMNDSVQRPTFVDFGCCSGFFCDAMDSLGFQSTGVDVRKDFIDWGERLARIKGKSINYLKNDLFEYLISTDAEF</sequence>
<feature type="non-terminal residue" evidence="1">
    <location>
        <position position="312"/>
    </location>
</feature>
<dbReference type="Gene3D" id="3.40.50.150">
    <property type="entry name" value="Vaccinia Virus protein VP39"/>
    <property type="match status" value="1"/>
</dbReference>
<dbReference type="SUPFAM" id="SSF52540">
    <property type="entry name" value="P-loop containing nucleoside triphosphate hydrolases"/>
    <property type="match status" value="1"/>
</dbReference>
<dbReference type="InterPro" id="IPR029063">
    <property type="entry name" value="SAM-dependent_MTases_sf"/>
</dbReference>